<organism evidence="1 2">
    <name type="scientific">Nocardioides pocheonensis</name>
    <dbReference type="NCBI Taxonomy" id="661485"/>
    <lineage>
        <taxon>Bacteria</taxon>
        <taxon>Bacillati</taxon>
        <taxon>Actinomycetota</taxon>
        <taxon>Actinomycetes</taxon>
        <taxon>Propionibacteriales</taxon>
        <taxon>Nocardioidaceae</taxon>
        <taxon>Nocardioides</taxon>
    </lineage>
</organism>
<dbReference type="EMBL" id="RJSF01000019">
    <property type="protein sequence ID" value="RNM16055.1"/>
    <property type="molecule type" value="Genomic_DNA"/>
</dbReference>
<reference evidence="1 2" key="1">
    <citation type="submission" date="2018-11" db="EMBL/GenBank/DDBJ databases">
        <authorList>
            <person name="Li F."/>
        </authorList>
    </citation>
    <scope>NUCLEOTIDE SEQUENCE [LARGE SCALE GENOMIC DNA]</scope>
    <source>
        <strain evidence="1 2">Gsoil 818</strain>
    </source>
</reference>
<gene>
    <name evidence="1" type="ORF">EFL26_07835</name>
</gene>
<sequence length="227" mass="25228">MWHELRQLGAHVRDPAFAGEAQAVCDEMARRARRNIDVLIERLLEQGYRFHANDDAGTPVPPLAAPGPDAEAFVDWLEKTFGPVPMVLSSWVRIVGDVWMVGTHPEWETSAAADPLVVEVAGLRYPGEDVRPSLLDEFEQWREDREGRPFRLPVAPDHLHKNNVSGGAPYGLVLPDACADALVVTEVAMSFVTYLQRVFATGGFPRWSGDDRQWAVTHALTRGLEPV</sequence>
<dbReference type="AlphaFoldDB" id="A0A3N0GUC3"/>
<evidence type="ECO:0000313" key="1">
    <source>
        <dbReference type="EMBL" id="RNM16055.1"/>
    </source>
</evidence>
<comment type="caution">
    <text evidence="1">The sequence shown here is derived from an EMBL/GenBank/DDBJ whole genome shotgun (WGS) entry which is preliminary data.</text>
</comment>
<accession>A0A3N0GUC3</accession>
<proteinExistence type="predicted"/>
<name>A0A3N0GUC3_9ACTN</name>
<keyword evidence="2" id="KW-1185">Reference proteome</keyword>
<evidence type="ECO:0000313" key="2">
    <source>
        <dbReference type="Proteomes" id="UP000279994"/>
    </source>
</evidence>
<dbReference type="Proteomes" id="UP000279994">
    <property type="component" value="Unassembled WGS sequence"/>
</dbReference>
<protein>
    <submittedName>
        <fullName evidence="1">Uncharacterized protein</fullName>
    </submittedName>
</protein>